<name>A0A6C0CAW9_9ZZZZ</name>
<sequence>MAGNFDLTFFSPIGFISPKYLNNYCLFCKGQLANRCVKCSENSITEKCDVNEKEDMHIHCQKILEKKTTED</sequence>
<protein>
    <submittedName>
        <fullName evidence="1">Uncharacterized protein</fullName>
    </submittedName>
</protein>
<dbReference type="EMBL" id="MN739367">
    <property type="protein sequence ID" value="QHT01252.1"/>
    <property type="molecule type" value="Genomic_DNA"/>
</dbReference>
<accession>A0A6C0CAW9</accession>
<proteinExistence type="predicted"/>
<reference evidence="1" key="1">
    <citation type="journal article" date="2020" name="Nature">
        <title>Giant virus diversity and host interactions through global metagenomics.</title>
        <authorList>
            <person name="Schulz F."/>
            <person name="Roux S."/>
            <person name="Paez-Espino D."/>
            <person name="Jungbluth S."/>
            <person name="Walsh D.A."/>
            <person name="Denef V.J."/>
            <person name="McMahon K.D."/>
            <person name="Konstantinidis K.T."/>
            <person name="Eloe-Fadrosh E.A."/>
            <person name="Kyrpides N.C."/>
            <person name="Woyke T."/>
        </authorList>
    </citation>
    <scope>NUCLEOTIDE SEQUENCE</scope>
    <source>
        <strain evidence="1">GVMAG-M-3300020192-26</strain>
    </source>
</reference>
<evidence type="ECO:0000313" key="1">
    <source>
        <dbReference type="EMBL" id="QHT01252.1"/>
    </source>
</evidence>
<dbReference type="AlphaFoldDB" id="A0A6C0CAW9"/>
<organism evidence="1">
    <name type="scientific">viral metagenome</name>
    <dbReference type="NCBI Taxonomy" id="1070528"/>
    <lineage>
        <taxon>unclassified sequences</taxon>
        <taxon>metagenomes</taxon>
        <taxon>organismal metagenomes</taxon>
    </lineage>
</organism>